<dbReference type="NCBIfam" id="TIGR00225">
    <property type="entry name" value="prc"/>
    <property type="match status" value="1"/>
</dbReference>
<dbReference type="PANTHER" id="PTHR32060:SF30">
    <property type="entry name" value="CARBOXY-TERMINAL PROCESSING PROTEASE CTPA"/>
    <property type="match status" value="1"/>
</dbReference>
<evidence type="ECO:0000313" key="8">
    <source>
        <dbReference type="EMBL" id="QCI86139.1"/>
    </source>
</evidence>
<dbReference type="InterPro" id="IPR036365">
    <property type="entry name" value="PGBD-like_sf"/>
</dbReference>
<dbReference type="GO" id="GO:0007165">
    <property type="term" value="P:signal transduction"/>
    <property type="evidence" value="ECO:0007669"/>
    <property type="project" value="TreeGrafter"/>
</dbReference>
<dbReference type="InterPro" id="IPR036034">
    <property type="entry name" value="PDZ_sf"/>
</dbReference>
<evidence type="ECO:0000256" key="2">
    <source>
        <dbReference type="ARBA" id="ARBA00022670"/>
    </source>
</evidence>
<dbReference type="PANTHER" id="PTHR32060">
    <property type="entry name" value="TAIL-SPECIFIC PROTEASE"/>
    <property type="match status" value="1"/>
</dbReference>
<dbReference type="FunFam" id="2.30.42.10:FF:000063">
    <property type="entry name" value="Peptidase, S41 family"/>
    <property type="match status" value="1"/>
</dbReference>
<dbReference type="Gene3D" id="1.10.101.10">
    <property type="entry name" value="PGBD-like superfamily/PGBD"/>
    <property type="match status" value="1"/>
</dbReference>
<dbReference type="Gene3D" id="3.30.750.44">
    <property type="match status" value="1"/>
</dbReference>
<keyword evidence="2 5" id="KW-0645">Protease</keyword>
<dbReference type="AlphaFoldDB" id="A0A4D7CQ03"/>
<keyword evidence="6" id="KW-1133">Transmembrane helix</keyword>
<protein>
    <submittedName>
        <fullName evidence="8">PDZ domain-containing protein</fullName>
    </submittedName>
</protein>
<dbReference type="SMART" id="SM00228">
    <property type="entry name" value="PDZ"/>
    <property type="match status" value="1"/>
</dbReference>
<dbReference type="Gene3D" id="3.90.226.10">
    <property type="entry name" value="2-enoyl-CoA Hydratase, Chain A, domain 1"/>
    <property type="match status" value="1"/>
</dbReference>
<dbReference type="InterPro" id="IPR041489">
    <property type="entry name" value="PDZ_6"/>
</dbReference>
<sequence length="479" mass="52584">MDSNRKFSPKHLILTALLSAGVAIGGTYLVVEGNELFGSDINSSNSTHQQFAHVEDVFNFIKQNYVGEIDETALINGALSGMTDAIGDPYSNFLTGLSKDSIDETIEGEFEGIGATMSYANDVPFIVEPPIKGSPAEKEGLRVNDKILKVDDKDITGQTLTEVVSQIRGEKGTQVKLTIERDGKTFDVTLTRNVIPIESVYPEIASENKEIGIIRVTTFNGNTSDDFFKAVAKMRKEGAKRFVIDLRDNPGGSLQEVSKMASAFLKEDQIIFQVEDGQGNREKVEADKSFDNGNKITEPVVVLVNGNSASASEIFAAAIKENERGKVMGDTTFGKGTMQTVQPLTEDTELKLTVNKWLTPKGNWINEKGLEPTIEVKTPDYYSVMVMDKSNSMQLGSSGDSVKSLNVMLQALGYEVDKDSDQFSEKTQVAVETFQASKKLTVDGIVNKETANQIEKNVYQFMQENDQQLDEAIKQLSKS</sequence>
<keyword evidence="3 5" id="KW-0378">Hydrolase</keyword>
<evidence type="ECO:0000256" key="1">
    <source>
        <dbReference type="ARBA" id="ARBA00009179"/>
    </source>
</evidence>
<gene>
    <name evidence="8" type="ORF">FA707_03815</name>
</gene>
<evidence type="ECO:0000256" key="3">
    <source>
        <dbReference type="ARBA" id="ARBA00022801"/>
    </source>
</evidence>
<keyword evidence="4 5" id="KW-0720">Serine protease</keyword>
<dbReference type="CDD" id="cd06782">
    <property type="entry name" value="cpPDZ_CPP-like"/>
    <property type="match status" value="1"/>
</dbReference>
<feature type="domain" description="PDZ" evidence="7">
    <location>
        <begin position="99"/>
        <end position="168"/>
    </location>
</feature>
<dbReference type="Pfam" id="PF22694">
    <property type="entry name" value="CtpB_N-like"/>
    <property type="match status" value="1"/>
</dbReference>
<dbReference type="SMART" id="SM00245">
    <property type="entry name" value="TSPc"/>
    <property type="match status" value="1"/>
</dbReference>
<feature type="transmembrane region" description="Helical" evidence="6">
    <location>
        <begin position="12"/>
        <end position="31"/>
    </location>
</feature>
<dbReference type="Pfam" id="PF17820">
    <property type="entry name" value="PDZ_6"/>
    <property type="match status" value="1"/>
</dbReference>
<organism evidence="8 9">
    <name type="scientific">Vagococcus zengguangii</name>
    <dbReference type="NCBI Taxonomy" id="2571750"/>
    <lineage>
        <taxon>Bacteria</taxon>
        <taxon>Bacillati</taxon>
        <taxon>Bacillota</taxon>
        <taxon>Bacilli</taxon>
        <taxon>Lactobacillales</taxon>
        <taxon>Enterococcaceae</taxon>
        <taxon>Vagococcus</taxon>
    </lineage>
</organism>
<evidence type="ECO:0000256" key="5">
    <source>
        <dbReference type="RuleBase" id="RU004404"/>
    </source>
</evidence>
<keyword evidence="9" id="KW-1185">Reference proteome</keyword>
<dbReference type="Pfam" id="PF01471">
    <property type="entry name" value="PG_binding_1"/>
    <property type="match status" value="1"/>
</dbReference>
<dbReference type="KEGG" id="vao:FA707_03815"/>
<dbReference type="Proteomes" id="UP000298615">
    <property type="component" value="Chromosome"/>
</dbReference>
<proteinExistence type="inferred from homology"/>
<reference evidence="8 9" key="1">
    <citation type="submission" date="2019-04" db="EMBL/GenBank/DDBJ databases">
        <title>Vagococcus sp. nov., isolated from faeces of yaks (Bos grunniens).</title>
        <authorList>
            <person name="Ge Y."/>
        </authorList>
    </citation>
    <scope>NUCLEOTIDE SEQUENCE [LARGE SCALE GENOMIC DNA]</scope>
    <source>
        <strain evidence="8 9">MN-17</strain>
    </source>
</reference>
<dbReference type="SUPFAM" id="SSF50156">
    <property type="entry name" value="PDZ domain-like"/>
    <property type="match status" value="1"/>
</dbReference>
<evidence type="ECO:0000313" key="9">
    <source>
        <dbReference type="Proteomes" id="UP000298615"/>
    </source>
</evidence>
<name>A0A4D7CQ03_9ENTE</name>
<dbReference type="SUPFAM" id="SSF52096">
    <property type="entry name" value="ClpP/crotonase"/>
    <property type="match status" value="1"/>
</dbReference>
<dbReference type="GO" id="GO:0008236">
    <property type="term" value="F:serine-type peptidase activity"/>
    <property type="evidence" value="ECO:0007669"/>
    <property type="project" value="UniProtKB-KW"/>
</dbReference>
<evidence type="ECO:0000256" key="6">
    <source>
        <dbReference type="SAM" id="Phobius"/>
    </source>
</evidence>
<dbReference type="RefSeq" id="WP_136952974.1">
    <property type="nucleotide sequence ID" value="NZ_CP039712.1"/>
</dbReference>
<dbReference type="EMBL" id="CP039712">
    <property type="protein sequence ID" value="QCI86139.1"/>
    <property type="molecule type" value="Genomic_DNA"/>
</dbReference>
<accession>A0A4D7CQ03</accession>
<dbReference type="GO" id="GO:0006508">
    <property type="term" value="P:proteolysis"/>
    <property type="evidence" value="ECO:0007669"/>
    <property type="project" value="UniProtKB-KW"/>
</dbReference>
<dbReference type="InterPro" id="IPR002477">
    <property type="entry name" value="Peptidoglycan-bd-like"/>
</dbReference>
<dbReference type="InterPro" id="IPR036366">
    <property type="entry name" value="PGBDSf"/>
</dbReference>
<dbReference type="InterPro" id="IPR029045">
    <property type="entry name" value="ClpP/crotonase-like_dom_sf"/>
</dbReference>
<dbReference type="Gene3D" id="2.30.42.10">
    <property type="match status" value="1"/>
</dbReference>
<keyword evidence="6" id="KW-0812">Transmembrane</keyword>
<dbReference type="Pfam" id="PF03572">
    <property type="entry name" value="Peptidase_S41"/>
    <property type="match status" value="1"/>
</dbReference>
<evidence type="ECO:0000256" key="4">
    <source>
        <dbReference type="ARBA" id="ARBA00022825"/>
    </source>
</evidence>
<dbReference type="InterPro" id="IPR005151">
    <property type="entry name" value="Tail-specific_protease"/>
</dbReference>
<keyword evidence="6" id="KW-0472">Membrane</keyword>
<dbReference type="InterPro" id="IPR001478">
    <property type="entry name" value="PDZ"/>
</dbReference>
<dbReference type="GO" id="GO:0030288">
    <property type="term" value="C:outer membrane-bounded periplasmic space"/>
    <property type="evidence" value="ECO:0007669"/>
    <property type="project" value="TreeGrafter"/>
</dbReference>
<dbReference type="PROSITE" id="PS50106">
    <property type="entry name" value="PDZ"/>
    <property type="match status" value="1"/>
</dbReference>
<dbReference type="CDD" id="cd07560">
    <property type="entry name" value="Peptidase_S41_CPP"/>
    <property type="match status" value="1"/>
</dbReference>
<dbReference type="InterPro" id="IPR004447">
    <property type="entry name" value="Peptidase_S41A"/>
</dbReference>
<dbReference type="SUPFAM" id="SSF47090">
    <property type="entry name" value="PGBD-like"/>
    <property type="match status" value="1"/>
</dbReference>
<evidence type="ECO:0000259" key="7">
    <source>
        <dbReference type="PROSITE" id="PS50106"/>
    </source>
</evidence>
<dbReference type="InterPro" id="IPR055210">
    <property type="entry name" value="CtpA/B_N"/>
</dbReference>
<dbReference type="GO" id="GO:0004175">
    <property type="term" value="F:endopeptidase activity"/>
    <property type="evidence" value="ECO:0007669"/>
    <property type="project" value="TreeGrafter"/>
</dbReference>
<comment type="similarity">
    <text evidence="1 5">Belongs to the peptidase S41A family.</text>
</comment>